<evidence type="ECO:0000313" key="3">
    <source>
        <dbReference type="EMBL" id="KAH6608257.1"/>
    </source>
</evidence>
<evidence type="ECO:0000313" key="4">
    <source>
        <dbReference type="Proteomes" id="UP000827724"/>
    </source>
</evidence>
<sequence>MEEFDGLVSYFPTAKRPLNESFLRAENLLDRLPTTENVLLHTLVLPNNNRGIQPYVFALNLYGNGCKTSGGDVNCTQACGHREFLFQDWQTQWNCLTLTNMALNKPNTQEFVKLNASGDTKKALDHLGVADLTEFDAIGVLEKFFDCFNASCPDKRFKECYIPWPDLSSSKDTVNTTYLGRNLATICATRWMDVNPDLAGPGVISSYIISTVIVLYAWLCIRFLRVASSMDWFVRWTRYRGKINSLITFHQSRLALRLEHATSTFVAEMQEAQCFFVFAIQVGLIHANFQPPEFFGVDSWQKLLYNRSIMKEFAVTAALPILLNQILLCKVQLDSVYSLLLCTMVFVMAYAASLASIVEDFDEAYDMFSSPDSLGKCGRIASLRSFCAIYAETGIRHPPFLLEICSVALSLFWYKKLWTGFAGTQWLKSYAKSLSEKQNFLLFSAIQLGQILVVVFIFAAEIIFATFMIANLFPLNEMLTGLTETYIFFSSSWTIGQLISVLVWAPVVAKYLYLLMFGVENGFRIRVSRAFAVTEKSDQSSGQENPADQDRDST</sequence>
<comment type="caution">
    <text evidence="3">The sequence shown here is derived from an EMBL/GenBank/DDBJ whole genome shotgun (WGS) entry which is preliminary data.</text>
</comment>
<feature type="transmembrane region" description="Helical" evidence="2">
    <location>
        <begin position="336"/>
        <end position="358"/>
    </location>
</feature>
<keyword evidence="2" id="KW-1133">Transmembrane helix</keyword>
<evidence type="ECO:0000256" key="1">
    <source>
        <dbReference type="SAM" id="MobiDB-lite"/>
    </source>
</evidence>
<dbReference type="AlphaFoldDB" id="A0A9P8TXN2"/>
<proteinExistence type="predicted"/>
<evidence type="ECO:0000256" key="2">
    <source>
        <dbReference type="SAM" id="Phobius"/>
    </source>
</evidence>
<feature type="transmembrane region" description="Helical" evidence="2">
    <location>
        <begin position="440"/>
        <end position="473"/>
    </location>
</feature>
<feature type="region of interest" description="Disordered" evidence="1">
    <location>
        <begin position="535"/>
        <end position="554"/>
    </location>
</feature>
<protein>
    <submittedName>
        <fullName evidence="3">Uncharacterized protein</fullName>
    </submittedName>
</protein>
<feature type="transmembrane region" description="Helical" evidence="2">
    <location>
        <begin position="204"/>
        <end position="224"/>
    </location>
</feature>
<keyword evidence="2" id="KW-0472">Membrane</keyword>
<dbReference type="Proteomes" id="UP000827724">
    <property type="component" value="Unassembled WGS sequence"/>
</dbReference>
<name>A0A9P8TXN2_9HYPO</name>
<dbReference type="EMBL" id="JAIWOZ010000003">
    <property type="protein sequence ID" value="KAH6608257.1"/>
    <property type="molecule type" value="Genomic_DNA"/>
</dbReference>
<gene>
    <name evidence="3" type="ORF">Trco_004570</name>
</gene>
<keyword evidence="4" id="KW-1185">Reference proteome</keyword>
<organism evidence="3 4">
    <name type="scientific">Trichoderma cornu-damae</name>
    <dbReference type="NCBI Taxonomy" id="654480"/>
    <lineage>
        <taxon>Eukaryota</taxon>
        <taxon>Fungi</taxon>
        <taxon>Dikarya</taxon>
        <taxon>Ascomycota</taxon>
        <taxon>Pezizomycotina</taxon>
        <taxon>Sordariomycetes</taxon>
        <taxon>Hypocreomycetidae</taxon>
        <taxon>Hypocreales</taxon>
        <taxon>Hypocreaceae</taxon>
        <taxon>Trichoderma</taxon>
    </lineage>
</organism>
<keyword evidence="2" id="KW-0812">Transmembrane</keyword>
<feature type="transmembrane region" description="Helical" evidence="2">
    <location>
        <begin position="493"/>
        <end position="519"/>
    </location>
</feature>
<dbReference type="OrthoDB" id="3789824at2759"/>
<accession>A0A9P8TXN2</accession>
<reference evidence="3" key="1">
    <citation type="submission" date="2021-08" db="EMBL/GenBank/DDBJ databases">
        <title>Chromosome-Level Trichoderma cornu-damae using Hi-C Data.</title>
        <authorList>
            <person name="Kim C.S."/>
        </authorList>
    </citation>
    <scope>NUCLEOTIDE SEQUENCE</scope>
    <source>
        <strain evidence="3">KA19-0412C</strain>
    </source>
</reference>